<proteinExistence type="predicted"/>
<organism evidence="1 2">
    <name type="scientific">Gilvimarinus algae</name>
    <dbReference type="NCBI Taxonomy" id="3058037"/>
    <lineage>
        <taxon>Bacteria</taxon>
        <taxon>Pseudomonadati</taxon>
        <taxon>Pseudomonadota</taxon>
        <taxon>Gammaproteobacteria</taxon>
        <taxon>Cellvibrionales</taxon>
        <taxon>Cellvibrionaceae</taxon>
        <taxon>Gilvimarinus</taxon>
    </lineage>
</organism>
<dbReference type="EMBL" id="JAULRT010000059">
    <property type="protein sequence ID" value="MDO3382991.1"/>
    <property type="molecule type" value="Genomic_DNA"/>
</dbReference>
<protein>
    <submittedName>
        <fullName evidence="1">MSHA biogenesis protein MshI</fullName>
    </submittedName>
</protein>
<dbReference type="InterPro" id="IPR043129">
    <property type="entry name" value="ATPase_NBD"/>
</dbReference>
<evidence type="ECO:0000313" key="2">
    <source>
        <dbReference type="Proteomes" id="UP001168380"/>
    </source>
</evidence>
<dbReference type="SUPFAM" id="SSF53067">
    <property type="entry name" value="Actin-like ATPase domain"/>
    <property type="match status" value="1"/>
</dbReference>
<dbReference type="Proteomes" id="UP001168380">
    <property type="component" value="Unassembled WGS sequence"/>
</dbReference>
<keyword evidence="2" id="KW-1185">Reference proteome</keyword>
<accession>A0ABT8TK29</accession>
<name>A0ABT8TK29_9GAMM</name>
<evidence type="ECO:0000313" key="1">
    <source>
        <dbReference type="EMBL" id="MDO3382991.1"/>
    </source>
</evidence>
<reference evidence="1" key="1">
    <citation type="submission" date="2023-07" db="EMBL/GenBank/DDBJ databases">
        <title>Gilvimarinus algae sp. nov., isolated from the surface of Kelp.</title>
        <authorList>
            <person name="Sun Y.Y."/>
            <person name="Gong Y."/>
            <person name="Du Z.J."/>
        </authorList>
    </citation>
    <scope>NUCLEOTIDE SEQUENCE</scope>
    <source>
        <strain evidence="1">SDUM040014</strain>
    </source>
</reference>
<comment type="caution">
    <text evidence="1">The sequence shown here is derived from an EMBL/GenBank/DDBJ whole genome shotgun (WGS) entry which is preliminary data.</text>
</comment>
<sequence length="306" mass="33445">MNLFRAKKRKYEMIGVEFATEGVAFAHIERVVGQLPRLLSAEFLPCEPEEAPARLRERLGKLNLRGLPATAVLASTGYQLLLGDAPKVPAEELNEALRWRVKDLVSFPVADAVIDAFLLPDSCSRGDARLAYVTVARREAVASLVAAMEETSLSLAAIEIPELALARLVEVGYDTARPVALVNLYQGGGSLLMVKAGELYLARNFKLDYNAGLLDDIPVDALTLELQRSLDYFERQLRQPPAARILLCGENVSADKLTESLTSALPGRMDLLDWSAALTSEEPVAEHHQALCLRALGAALREEAVR</sequence>
<gene>
    <name evidence="1" type="ORF">QWI16_12500</name>
</gene>